<dbReference type="EMBL" id="DUZY01000005">
    <property type="protein sequence ID" value="DAD39040.1"/>
    <property type="molecule type" value="Genomic_DNA"/>
</dbReference>
<dbReference type="AlphaFoldDB" id="A0A822Z2X3"/>
<evidence type="ECO:0000313" key="2">
    <source>
        <dbReference type="Proteomes" id="UP000607653"/>
    </source>
</evidence>
<proteinExistence type="predicted"/>
<reference evidence="1 2" key="1">
    <citation type="journal article" date="2020" name="Mol. Biol. Evol.">
        <title>Distinct Expression and Methylation Patterns for Genes with Different Fates following a Single Whole-Genome Duplication in Flowering Plants.</title>
        <authorList>
            <person name="Shi T."/>
            <person name="Rahmani R.S."/>
            <person name="Gugger P.F."/>
            <person name="Wang M."/>
            <person name="Li H."/>
            <person name="Zhang Y."/>
            <person name="Li Z."/>
            <person name="Wang Q."/>
            <person name="Van de Peer Y."/>
            <person name="Marchal K."/>
            <person name="Chen J."/>
        </authorList>
    </citation>
    <scope>NUCLEOTIDE SEQUENCE [LARGE SCALE GENOMIC DNA]</scope>
    <source>
        <tissue evidence="1">Leaf</tissue>
    </source>
</reference>
<gene>
    <name evidence="1" type="ORF">HUJ06_013363</name>
</gene>
<organism evidence="1 2">
    <name type="scientific">Nelumbo nucifera</name>
    <name type="common">Sacred lotus</name>
    <dbReference type="NCBI Taxonomy" id="4432"/>
    <lineage>
        <taxon>Eukaryota</taxon>
        <taxon>Viridiplantae</taxon>
        <taxon>Streptophyta</taxon>
        <taxon>Embryophyta</taxon>
        <taxon>Tracheophyta</taxon>
        <taxon>Spermatophyta</taxon>
        <taxon>Magnoliopsida</taxon>
        <taxon>Proteales</taxon>
        <taxon>Nelumbonaceae</taxon>
        <taxon>Nelumbo</taxon>
    </lineage>
</organism>
<evidence type="ECO:0000313" key="1">
    <source>
        <dbReference type="EMBL" id="DAD39040.1"/>
    </source>
</evidence>
<protein>
    <submittedName>
        <fullName evidence="1">Uncharacterized protein</fullName>
    </submittedName>
</protein>
<comment type="caution">
    <text evidence="1">The sequence shown here is derived from an EMBL/GenBank/DDBJ whole genome shotgun (WGS) entry which is preliminary data.</text>
</comment>
<sequence>MPLELGSEDVFSTDPDLHIQPFIGILSLKTDVQDRKP</sequence>
<name>A0A822Z2X3_NELNU</name>
<accession>A0A822Z2X3</accession>
<dbReference type="Proteomes" id="UP000607653">
    <property type="component" value="Unassembled WGS sequence"/>
</dbReference>
<keyword evidence="2" id="KW-1185">Reference proteome</keyword>